<protein>
    <submittedName>
        <fullName evidence="1">Uncharacterized protein</fullName>
    </submittedName>
</protein>
<dbReference type="AlphaFoldDB" id="A0AAN9K1K5"/>
<evidence type="ECO:0000313" key="2">
    <source>
        <dbReference type="Proteomes" id="UP001367508"/>
    </source>
</evidence>
<proteinExistence type="predicted"/>
<sequence length="86" mass="9885">MEYAVLLLENFQILSFPIFLSMCDNFTLCSFDFMPFVHLCHLKESNDPFMLIIFLIVLSCDQCHILTPARPLVISCEDFSLVACCI</sequence>
<gene>
    <name evidence="1" type="ORF">VNO77_41938</name>
</gene>
<dbReference type="EMBL" id="JAYMYQ010000010">
    <property type="protein sequence ID" value="KAK7308336.1"/>
    <property type="molecule type" value="Genomic_DNA"/>
</dbReference>
<comment type="caution">
    <text evidence="1">The sequence shown here is derived from an EMBL/GenBank/DDBJ whole genome shotgun (WGS) entry which is preliminary data.</text>
</comment>
<name>A0AAN9K1K5_CANGL</name>
<accession>A0AAN9K1K5</accession>
<organism evidence="1 2">
    <name type="scientific">Canavalia gladiata</name>
    <name type="common">Sword bean</name>
    <name type="synonym">Dolichos gladiatus</name>
    <dbReference type="NCBI Taxonomy" id="3824"/>
    <lineage>
        <taxon>Eukaryota</taxon>
        <taxon>Viridiplantae</taxon>
        <taxon>Streptophyta</taxon>
        <taxon>Embryophyta</taxon>
        <taxon>Tracheophyta</taxon>
        <taxon>Spermatophyta</taxon>
        <taxon>Magnoliopsida</taxon>
        <taxon>eudicotyledons</taxon>
        <taxon>Gunneridae</taxon>
        <taxon>Pentapetalae</taxon>
        <taxon>rosids</taxon>
        <taxon>fabids</taxon>
        <taxon>Fabales</taxon>
        <taxon>Fabaceae</taxon>
        <taxon>Papilionoideae</taxon>
        <taxon>50 kb inversion clade</taxon>
        <taxon>NPAAA clade</taxon>
        <taxon>indigoferoid/millettioid clade</taxon>
        <taxon>Phaseoleae</taxon>
        <taxon>Canavalia</taxon>
    </lineage>
</organism>
<reference evidence="1 2" key="1">
    <citation type="submission" date="2024-01" db="EMBL/GenBank/DDBJ databases">
        <title>The genomes of 5 underutilized Papilionoideae crops provide insights into root nodulation and disease resistanc.</title>
        <authorList>
            <person name="Jiang F."/>
        </authorList>
    </citation>
    <scope>NUCLEOTIDE SEQUENCE [LARGE SCALE GENOMIC DNA]</scope>
    <source>
        <strain evidence="1">LVBAO_FW01</strain>
        <tissue evidence="1">Leaves</tissue>
    </source>
</reference>
<evidence type="ECO:0000313" key="1">
    <source>
        <dbReference type="EMBL" id="KAK7308336.1"/>
    </source>
</evidence>
<dbReference type="Proteomes" id="UP001367508">
    <property type="component" value="Unassembled WGS sequence"/>
</dbReference>
<keyword evidence="2" id="KW-1185">Reference proteome</keyword>